<dbReference type="PANTHER" id="PTHR45913">
    <property type="entry name" value="EPM2A-INTERACTING PROTEIN 1"/>
    <property type="match status" value="1"/>
</dbReference>
<proteinExistence type="predicted"/>
<sequence>MNLQLQGDELNLVKSKSVIAAFISKLVLFKQNLGHGHLYHFPNLNRLRDNGEINDDDMLLYCNHMTMLHTDMCERYADILSMRLPAWILDPFSSVDGADVFLQEELIELQANDELKPKLKNRYCEFNGPVSLDDAAGDASEVTADKDSSHCNLSIELGESDSASTSSEAGASSDDAIVCNGTVLANESEMDIVEGESREADLAKFENVFKEILACTVHNDDSAVEDVVADKWPYETVFDNVLKADHWNPMFIPFFPDSKKESLETVVSTLDFSCPACLSEVDIVANEEEEPSDASDGYEYEMQTDVQSEEPSFRPHTHEEALTVEPHEDDVEMLCLKAAVPSGRTHWKRMRSCS</sequence>
<dbReference type="AlphaFoldDB" id="A0A5S6R5W1"/>
<evidence type="ECO:0000256" key="1">
    <source>
        <dbReference type="SAM" id="MobiDB-lite"/>
    </source>
</evidence>
<evidence type="ECO:0000313" key="3">
    <source>
        <dbReference type="WBParaSite" id="TMUE_3000014597.1"/>
    </source>
</evidence>
<accession>A0A5S6R5W1</accession>
<name>A0A5S6R5W1_TRIMR</name>
<keyword evidence="2" id="KW-1185">Reference proteome</keyword>
<reference evidence="3" key="1">
    <citation type="submission" date="2019-12" db="UniProtKB">
        <authorList>
            <consortium name="WormBaseParasite"/>
        </authorList>
    </citation>
    <scope>IDENTIFICATION</scope>
</reference>
<dbReference type="Proteomes" id="UP000046395">
    <property type="component" value="Unassembled WGS sequence"/>
</dbReference>
<evidence type="ECO:0000313" key="2">
    <source>
        <dbReference type="Proteomes" id="UP000046395"/>
    </source>
</evidence>
<organism evidence="2 3">
    <name type="scientific">Trichuris muris</name>
    <name type="common">Mouse whipworm</name>
    <dbReference type="NCBI Taxonomy" id="70415"/>
    <lineage>
        <taxon>Eukaryota</taxon>
        <taxon>Metazoa</taxon>
        <taxon>Ecdysozoa</taxon>
        <taxon>Nematoda</taxon>
        <taxon>Enoplea</taxon>
        <taxon>Dorylaimia</taxon>
        <taxon>Trichinellida</taxon>
        <taxon>Trichuridae</taxon>
        <taxon>Trichuris</taxon>
    </lineage>
</organism>
<feature type="compositionally biased region" description="Acidic residues" evidence="1">
    <location>
        <begin position="287"/>
        <end position="299"/>
    </location>
</feature>
<feature type="region of interest" description="Disordered" evidence="1">
    <location>
        <begin position="287"/>
        <end position="318"/>
    </location>
</feature>
<protein>
    <submittedName>
        <fullName evidence="3">Uncharacterized protein</fullName>
    </submittedName>
</protein>
<dbReference type="PANTHER" id="PTHR45913:SF5">
    <property type="entry name" value="GENERAL TRANSCRIPTION FACTOR II-I REPEAT DOMAIN-CONTAINING PROTEIN 2A-LIKE PROTEIN"/>
    <property type="match status" value="1"/>
</dbReference>
<dbReference type="WBParaSite" id="TMUE_3000014597.1">
    <property type="protein sequence ID" value="TMUE_3000014597.1"/>
    <property type="gene ID" value="WBGene00295637"/>
</dbReference>